<name>B6HCA6_PENRW</name>
<dbReference type="AlphaFoldDB" id="B6HCA6"/>
<dbReference type="HOGENOM" id="CLU_1133907_0_0_1"/>
<protein>
    <submittedName>
        <fullName evidence="2">Pc18g01350 protein</fullName>
    </submittedName>
</protein>
<feature type="region of interest" description="Disordered" evidence="1">
    <location>
        <begin position="20"/>
        <end position="51"/>
    </location>
</feature>
<evidence type="ECO:0000313" key="2">
    <source>
        <dbReference type="EMBL" id="CAP94359.1"/>
    </source>
</evidence>
<accession>B6HCA6</accession>
<evidence type="ECO:0000256" key="1">
    <source>
        <dbReference type="SAM" id="MobiDB-lite"/>
    </source>
</evidence>
<dbReference type="EMBL" id="AM920433">
    <property type="protein sequence ID" value="CAP94359.1"/>
    <property type="molecule type" value="Genomic_DNA"/>
</dbReference>
<organism evidence="2 3">
    <name type="scientific">Penicillium rubens (strain ATCC 28089 / DSM 1075 / NRRL 1951 / Wisconsin 54-1255)</name>
    <name type="common">Penicillium chrysogenum</name>
    <dbReference type="NCBI Taxonomy" id="500485"/>
    <lineage>
        <taxon>Eukaryota</taxon>
        <taxon>Fungi</taxon>
        <taxon>Dikarya</taxon>
        <taxon>Ascomycota</taxon>
        <taxon>Pezizomycotina</taxon>
        <taxon>Eurotiomycetes</taxon>
        <taxon>Eurotiomycetidae</taxon>
        <taxon>Eurotiales</taxon>
        <taxon>Aspergillaceae</taxon>
        <taxon>Penicillium</taxon>
        <taxon>Penicillium chrysogenum species complex</taxon>
    </lineage>
</organism>
<dbReference type="VEuPathDB" id="FungiDB:PCH_Pc18g01350"/>
<reference evidence="2 3" key="1">
    <citation type="journal article" date="2008" name="Nat. Biotechnol.">
        <title>Genome sequencing and analysis of the filamentous fungus Penicillium chrysogenum.</title>
        <authorList>
            <person name="van den Berg M.A."/>
            <person name="Albang R."/>
            <person name="Albermann K."/>
            <person name="Badger J.H."/>
            <person name="Daran J.-M."/>
            <person name="Driessen A.J.M."/>
            <person name="Garcia-Estrada C."/>
            <person name="Fedorova N.D."/>
            <person name="Harris D.M."/>
            <person name="Heijne W.H.M."/>
            <person name="Joardar V.S."/>
            <person name="Kiel J.A.K.W."/>
            <person name="Kovalchuk A."/>
            <person name="Martin J.F."/>
            <person name="Nierman W.C."/>
            <person name="Nijland J.G."/>
            <person name="Pronk J.T."/>
            <person name="Roubos J.A."/>
            <person name="van der Klei I.J."/>
            <person name="van Peij N.N.M.E."/>
            <person name="Veenhuis M."/>
            <person name="von Doehren H."/>
            <person name="Wagner C."/>
            <person name="Wortman J.R."/>
            <person name="Bovenberg R.A.L."/>
        </authorList>
    </citation>
    <scope>NUCLEOTIDE SEQUENCE [LARGE SCALE GENOMIC DNA]</scope>
    <source>
        <strain evidence="3">ATCC 28089 / DSM 1075 / NRRL 1951 / Wisconsin 54-1255</strain>
    </source>
</reference>
<keyword evidence="3" id="KW-1185">Reference proteome</keyword>
<gene>
    <name evidence="2" type="ORF">Pc18g01350</name>
    <name evidence="2" type="ORF">PCH_Pc18g01350</name>
</gene>
<dbReference type="BioCyc" id="PCHR:PC18G01350-MONOMER"/>
<evidence type="ECO:0000313" key="3">
    <source>
        <dbReference type="Proteomes" id="UP000000724"/>
    </source>
</evidence>
<dbReference type="Proteomes" id="UP000000724">
    <property type="component" value="Contig Pc00c18"/>
</dbReference>
<feature type="compositionally biased region" description="Polar residues" evidence="1">
    <location>
        <begin position="35"/>
        <end position="51"/>
    </location>
</feature>
<proteinExistence type="predicted"/>
<sequence>MANKGTRGWGDFRCDDVGERRKTKVDGEEELEKGQSASVNGSTSFDETSETNKVVNGKVSDLLPETEQTWESWGNLLDCIIHSLSLHLMDFVSAKYYIKSTLLPSLMPSTRSMNKILGPSTTTCIWTTSKTSDLNRDVQIQTQRESTPSAAKPQIYLAPHSTKGAGFVVVASRQGLVSGDFARLRVSGQDNLPFGSTLIESEILLIIGNMLNEEHLILDPFPNSVKLGEKWKSGGNCGDDIYLLG</sequence>